<dbReference type="GeneID" id="25250175"/>
<reference evidence="1" key="1">
    <citation type="submission" date="2013-10" db="EMBL/GenBank/DDBJ databases">
        <title>Genomic analysis of the causative agents of coccidiosis in chickens.</title>
        <authorList>
            <person name="Reid A.J."/>
            <person name="Blake D."/>
            <person name="Billington K."/>
            <person name="Browne H."/>
            <person name="Dunn M."/>
            <person name="Hung S."/>
            <person name="Kawahara F."/>
            <person name="Miranda-Saavedra D."/>
            <person name="Mourier T."/>
            <person name="Nagra H."/>
            <person name="Otto T.D."/>
            <person name="Rawlings N."/>
            <person name="Sanchez A."/>
            <person name="Sanders M."/>
            <person name="Subramaniam C."/>
            <person name="Tay Y."/>
            <person name="Dear P."/>
            <person name="Doerig C."/>
            <person name="Gruber A."/>
            <person name="Parkinson J."/>
            <person name="Shirley M."/>
            <person name="Wan K.L."/>
            <person name="Berriman M."/>
            <person name="Tomley F."/>
            <person name="Pain A."/>
        </authorList>
    </citation>
    <scope>NUCLEOTIDE SEQUENCE [LARGE SCALE GENOMIC DNA]</scope>
    <source>
        <strain evidence="1">Houghton</strain>
    </source>
</reference>
<evidence type="ECO:0008006" key="3">
    <source>
        <dbReference type="Google" id="ProtNLM"/>
    </source>
</evidence>
<dbReference type="InterPro" id="IPR016024">
    <property type="entry name" value="ARM-type_fold"/>
</dbReference>
<dbReference type="OrthoDB" id="10351478at2759"/>
<dbReference type="AlphaFoldDB" id="U6KGB6"/>
<dbReference type="Gene3D" id="1.25.10.10">
    <property type="entry name" value="Leucine-rich Repeat Variant"/>
    <property type="match status" value="1"/>
</dbReference>
<dbReference type="PANTHER" id="PTHR16216:SF2">
    <property type="entry name" value="DYNEIN AXONEMAL ASSEMBLY FACTOR 5"/>
    <property type="match status" value="1"/>
</dbReference>
<dbReference type="SUPFAM" id="SSF48371">
    <property type="entry name" value="ARM repeat"/>
    <property type="match status" value="1"/>
</dbReference>
<accession>U6KGB6</accession>
<name>U6KGB6_EIMTE</name>
<sequence>MPMPHMALLTLPQHHLQPQLLQQLRRDLNRLSDTNRAIRLQGISSILFAYTEEAAKRPAEGGDVVTADVRDKAALNEKKNASCCFAEAFLSNVYSLVAALCADGESESCREAALQLLQLVVKKFLSRKEVIAICKGIKRCIIKNQLKGLDYTDCAASGACYNTEDGRCHSSSSGPTNTEAAKSLVLVLSDRLKEASGQAETSEELRFTVMKFLQDLLVHYATDLPVPKSNAQNPEIQEQLILKNSDGWNATDFADSLLAAVAGALRDQRPTNAVEACRLLAAVCQKVRASVLLQRATEAYDALLGAISSHAAAAEDAGSRAASHICSAAAAIRPLLLQEAAVQNKVRMVQMLKRLLQQMSPRVLLRPKVLPQLLQLVLLLMGDTDQEVAAEAEKALLEDDDEEPYNALGLTSAVSVAVAGTLPPDEAVTQPTEMVTELAGLHLKELMTDVGNALRLLVPHGAFGRG</sequence>
<proteinExistence type="predicted"/>
<dbReference type="VEuPathDB" id="ToxoDB:ETH_00004835"/>
<evidence type="ECO:0000313" key="2">
    <source>
        <dbReference type="Proteomes" id="UP000030747"/>
    </source>
</evidence>
<dbReference type="EMBL" id="HG673746">
    <property type="protein sequence ID" value="CDJ36974.1"/>
    <property type="molecule type" value="Genomic_DNA"/>
</dbReference>
<dbReference type="InterPro" id="IPR052623">
    <property type="entry name" value="DAAF5"/>
</dbReference>
<gene>
    <name evidence="1" type="ORF">ETH_00004835</name>
</gene>
<dbReference type="RefSeq" id="XP_013227812.1">
    <property type="nucleotide sequence ID" value="XM_013372358.1"/>
</dbReference>
<dbReference type="PANTHER" id="PTHR16216">
    <property type="entry name" value="DYNEIN ASSEMBLY FACTOR 5, AXONEMAL"/>
    <property type="match status" value="1"/>
</dbReference>
<protein>
    <recommendedName>
        <fullName evidence="3">HEAT repeat-containing protein</fullName>
    </recommendedName>
</protein>
<reference evidence="1" key="2">
    <citation type="submission" date="2013-10" db="EMBL/GenBank/DDBJ databases">
        <authorList>
            <person name="Aslett M."/>
        </authorList>
    </citation>
    <scope>NUCLEOTIDE SEQUENCE [LARGE SCALE GENOMIC DNA]</scope>
    <source>
        <strain evidence="1">Houghton</strain>
    </source>
</reference>
<dbReference type="VEuPathDB" id="ToxoDB:ETH2_0816400"/>
<organism evidence="1 2">
    <name type="scientific">Eimeria tenella</name>
    <name type="common">Coccidian parasite</name>
    <dbReference type="NCBI Taxonomy" id="5802"/>
    <lineage>
        <taxon>Eukaryota</taxon>
        <taxon>Sar</taxon>
        <taxon>Alveolata</taxon>
        <taxon>Apicomplexa</taxon>
        <taxon>Conoidasida</taxon>
        <taxon>Coccidia</taxon>
        <taxon>Eucoccidiorida</taxon>
        <taxon>Eimeriorina</taxon>
        <taxon>Eimeriidae</taxon>
        <taxon>Eimeria</taxon>
    </lineage>
</organism>
<evidence type="ECO:0000313" key="1">
    <source>
        <dbReference type="EMBL" id="CDJ36974.1"/>
    </source>
</evidence>
<dbReference type="Proteomes" id="UP000030747">
    <property type="component" value="Unassembled WGS sequence"/>
</dbReference>
<keyword evidence="2" id="KW-1185">Reference proteome</keyword>
<dbReference type="InterPro" id="IPR011989">
    <property type="entry name" value="ARM-like"/>
</dbReference>